<reference evidence="2 3" key="1">
    <citation type="submission" date="2022-03" db="EMBL/GenBank/DDBJ databases">
        <title>Pseudonocardia alaer sp. nov., a novel actinomycete isolated from reed forest soil.</title>
        <authorList>
            <person name="Wang L."/>
        </authorList>
    </citation>
    <scope>NUCLEOTIDE SEQUENCE [LARGE SCALE GENOMIC DNA]</scope>
    <source>
        <strain evidence="2 3">Y-16303</strain>
    </source>
</reference>
<organism evidence="2 3">
    <name type="scientific">Pseudonocardia alaniniphila</name>
    <dbReference type="NCBI Taxonomy" id="75291"/>
    <lineage>
        <taxon>Bacteria</taxon>
        <taxon>Bacillati</taxon>
        <taxon>Actinomycetota</taxon>
        <taxon>Actinomycetes</taxon>
        <taxon>Pseudonocardiales</taxon>
        <taxon>Pseudonocardiaceae</taxon>
        <taxon>Pseudonocardia</taxon>
    </lineage>
</organism>
<gene>
    <name evidence="2" type="ORF">MMF94_14625</name>
</gene>
<feature type="compositionally biased region" description="Low complexity" evidence="1">
    <location>
        <begin position="231"/>
        <end position="259"/>
    </location>
</feature>
<feature type="region of interest" description="Disordered" evidence="1">
    <location>
        <begin position="137"/>
        <end position="281"/>
    </location>
</feature>
<accession>A0ABS9TED9</accession>
<feature type="compositionally biased region" description="Basic and acidic residues" evidence="1">
    <location>
        <begin position="159"/>
        <end position="201"/>
    </location>
</feature>
<keyword evidence="3" id="KW-1185">Reference proteome</keyword>
<name>A0ABS9TED9_9PSEU</name>
<evidence type="ECO:0000256" key="1">
    <source>
        <dbReference type="SAM" id="MobiDB-lite"/>
    </source>
</evidence>
<dbReference type="EMBL" id="JAKXMK010000011">
    <property type="protein sequence ID" value="MCH6166921.1"/>
    <property type="molecule type" value="Genomic_DNA"/>
</dbReference>
<sequence length="281" mass="30518">MNERRRAAARKILGAAVVTAIVLGSVTGLSMATSESWLPPPAAPAVASLRPVPAIDPGDLDDPRLTAALTSCFTDLNSEYANAPNFQVWVDALHRNSERVARSLLMELRVFAAKNDKLAYRALDCTLRTVDTWRRPQRPARPECAAGEQRSGVDLSGVRGRDCRPDRPTRAEGPDRSARTQRPPERTDRPESRPAKPEHAKPVRPPEPPMPAQSKPERPSLAPSKPDRPTTTEPSKPAPSTSESSPPERSAPEQSTPERPTSPPSTPGSSTPEQTESEESE</sequence>
<evidence type="ECO:0000313" key="2">
    <source>
        <dbReference type="EMBL" id="MCH6166921.1"/>
    </source>
</evidence>
<dbReference type="RefSeq" id="WP_241036948.1">
    <property type="nucleotide sequence ID" value="NZ_BAAAJF010000036.1"/>
</dbReference>
<proteinExistence type="predicted"/>
<evidence type="ECO:0000313" key="3">
    <source>
        <dbReference type="Proteomes" id="UP001299970"/>
    </source>
</evidence>
<comment type="caution">
    <text evidence="2">The sequence shown here is derived from an EMBL/GenBank/DDBJ whole genome shotgun (WGS) entry which is preliminary data.</text>
</comment>
<protein>
    <submittedName>
        <fullName evidence="2">Uncharacterized protein</fullName>
    </submittedName>
</protein>
<dbReference type="Proteomes" id="UP001299970">
    <property type="component" value="Unassembled WGS sequence"/>
</dbReference>